<gene>
    <name evidence="1" type="ORF">ALQ33_04435</name>
</gene>
<organism evidence="1 2">
    <name type="scientific">Pseudomonas syringae pv. philadelphi</name>
    <dbReference type="NCBI Taxonomy" id="251706"/>
    <lineage>
        <taxon>Bacteria</taxon>
        <taxon>Pseudomonadati</taxon>
        <taxon>Pseudomonadota</taxon>
        <taxon>Gammaproteobacteria</taxon>
        <taxon>Pseudomonadales</taxon>
        <taxon>Pseudomonadaceae</taxon>
        <taxon>Pseudomonas</taxon>
    </lineage>
</organism>
<dbReference type="AlphaFoldDB" id="A0A3M3ZSW8"/>
<sequence>MRGAAEMCDAERHDRHSHWSVRNLDYRATLRVGMPFWTLGVRP</sequence>
<protein>
    <submittedName>
        <fullName evidence="1">Uncharacterized protein</fullName>
    </submittedName>
</protein>
<comment type="caution">
    <text evidence="1">The sequence shown here is derived from an EMBL/GenBank/DDBJ whole genome shotgun (WGS) entry which is preliminary data.</text>
</comment>
<accession>A0A3M3ZSW8</accession>
<name>A0A3M3ZSW8_9PSED</name>
<reference evidence="1 2" key="1">
    <citation type="submission" date="2018-08" db="EMBL/GenBank/DDBJ databases">
        <title>Recombination of ecologically and evolutionarily significant loci maintains genetic cohesion in the Pseudomonas syringae species complex.</title>
        <authorList>
            <person name="Dillon M."/>
            <person name="Thakur S."/>
            <person name="Almeida R.N.D."/>
            <person name="Weir B.S."/>
            <person name="Guttman D.S."/>
        </authorList>
    </citation>
    <scope>NUCLEOTIDE SEQUENCE [LARGE SCALE GENOMIC DNA]</scope>
    <source>
        <strain evidence="1 2">ICMP 8902</strain>
    </source>
</reference>
<proteinExistence type="predicted"/>
<evidence type="ECO:0000313" key="2">
    <source>
        <dbReference type="Proteomes" id="UP000279372"/>
    </source>
</evidence>
<evidence type="ECO:0000313" key="1">
    <source>
        <dbReference type="EMBL" id="RMO97189.1"/>
    </source>
</evidence>
<dbReference type="Proteomes" id="UP000279372">
    <property type="component" value="Unassembled WGS sequence"/>
</dbReference>
<dbReference type="EMBL" id="RBQB01000031">
    <property type="protein sequence ID" value="RMO97189.1"/>
    <property type="molecule type" value="Genomic_DNA"/>
</dbReference>